<feature type="compositionally biased region" description="Low complexity" evidence="1">
    <location>
        <begin position="207"/>
        <end position="225"/>
    </location>
</feature>
<comment type="caution">
    <text evidence="2">The sequence shown here is derived from an EMBL/GenBank/DDBJ whole genome shotgun (WGS) entry which is preliminary data.</text>
</comment>
<feature type="region of interest" description="Disordered" evidence="1">
    <location>
        <begin position="771"/>
        <end position="820"/>
    </location>
</feature>
<proteinExistence type="predicted"/>
<feature type="region of interest" description="Disordered" evidence="1">
    <location>
        <begin position="186"/>
        <end position="225"/>
    </location>
</feature>
<feature type="compositionally biased region" description="Polar residues" evidence="1">
    <location>
        <begin position="381"/>
        <end position="403"/>
    </location>
</feature>
<feature type="region of interest" description="Disordered" evidence="1">
    <location>
        <begin position="569"/>
        <end position="691"/>
    </location>
</feature>
<gene>
    <name evidence="2" type="ORF">LECACI_7A008544</name>
</gene>
<feature type="compositionally biased region" description="Low complexity" evidence="1">
    <location>
        <begin position="9"/>
        <end position="18"/>
    </location>
</feature>
<evidence type="ECO:0000313" key="2">
    <source>
        <dbReference type="EMBL" id="CAK4033386.1"/>
    </source>
</evidence>
<dbReference type="AlphaFoldDB" id="A0AAI8Z6Q5"/>
<evidence type="ECO:0000256" key="1">
    <source>
        <dbReference type="SAM" id="MobiDB-lite"/>
    </source>
</evidence>
<feature type="compositionally biased region" description="Basic and acidic residues" evidence="1">
    <location>
        <begin position="652"/>
        <end position="661"/>
    </location>
</feature>
<feature type="compositionally biased region" description="Low complexity" evidence="1">
    <location>
        <begin position="594"/>
        <end position="607"/>
    </location>
</feature>
<feature type="region of interest" description="Disordered" evidence="1">
    <location>
        <begin position="1"/>
        <end position="155"/>
    </location>
</feature>
<feature type="compositionally biased region" description="Polar residues" evidence="1">
    <location>
        <begin position="464"/>
        <end position="493"/>
    </location>
</feature>
<evidence type="ECO:0000313" key="3">
    <source>
        <dbReference type="Proteomes" id="UP001296104"/>
    </source>
</evidence>
<feature type="region of interest" description="Disordered" evidence="1">
    <location>
        <begin position="366"/>
        <end position="416"/>
    </location>
</feature>
<feature type="compositionally biased region" description="Basic and acidic residues" evidence="1">
    <location>
        <begin position="801"/>
        <end position="819"/>
    </location>
</feature>
<feature type="compositionally biased region" description="Basic residues" evidence="1">
    <location>
        <begin position="639"/>
        <end position="651"/>
    </location>
</feature>
<dbReference type="Proteomes" id="UP001296104">
    <property type="component" value="Unassembled WGS sequence"/>
</dbReference>
<feature type="compositionally biased region" description="Polar residues" evidence="1">
    <location>
        <begin position="664"/>
        <end position="683"/>
    </location>
</feature>
<sequence>MQLLPTAVLQELQQQTQEGGERQGGRLGAETGRGRGMGADSSPETREASFPFPATDRIHATPPQTPSLDSEGPGVSRWKALQVSGRGRGRAELALALERPPSPTLERPRDGSGAPPATSRSRTAETIPPQLLGGRAGSDAVSLRKGSPDSFKDYRTGQMEATSAHLRTVMSSNPVAVVPISKSSLRATTWETSAERSRSVTPVSRHSSPVNSISSLSSGHSPASSFAFDLRRRLPDLRLLKKKSKPLQHLVDKPKTSPSEPARSPSFYQPRVVEDNGFIPSATAGIRPPSPPQASIALNLPDADGTEPPIKPLRRTQTLSNRAPGKLSVPKRLQRKWPALARADSAKAIIPPQPISILGSSPVTTSISAPLPPNPPVTRQLRFQSQQVSGLRNPGAESSQQPLQLKDLPRKQSMPQQQIHFSAITPSRGVFLAPGSSSQAQSDYFMAFPTDTTHGKEFTPALSPASTEESGPRSESPSVSTLEPPSPGLTESMSPAAHPLIRAESSTARSKKGKRSSVFTMFRKSAFNNNMFEETELPATVGQLPGSAETPDIFVHSPKGAAQLKKRLSSMLPETPLPPYFSRPKFRRGASEDASPSASPRTASPMPTIEDDEVPTQRPQRSRYHNRSSSEQLSPTAVPRHRPRLARHRHTRENIHDDTRRRSAQVNTSQSLPTLASSITNPSPKAPASFENAQPRQNLDFEPSGPDTLLNAARKKFSMPRDMFQELRKTHSVGFFNTREIVTAQRELQPRSSIAPWTALRRLSVRASRSAKAVMKPRTKSSRNLGLQLNKPLPALPTADDDPRQGSEISEANKADRPKRIITAADLEVTEFEQTPFSQRYNDSKRALQQQIRSLVQEGMDEDNEEDEDIVLGFEQDVPDHFPNSPLCPLHPKHKSGGKAICPLHGRYKKATSNAVVRVGPARSRRVLSVQSLRPLVEGEAQAQPVQRHQWSSDSVPSRNKMEIVFDTMVLDQAKARTGSMGSDGAGLQPSPARSGEQEEVDWKMEHRRMSESEMRGRKRTRAECGSQRTRRRRHRMCRR</sequence>
<protein>
    <submittedName>
        <fullName evidence="2">Uncharacterized protein</fullName>
    </submittedName>
</protein>
<feature type="compositionally biased region" description="Basic and acidic residues" evidence="1">
    <location>
        <begin position="146"/>
        <end position="155"/>
    </location>
</feature>
<feature type="region of interest" description="Disordered" evidence="1">
    <location>
        <begin position="978"/>
        <end position="1040"/>
    </location>
</feature>
<feature type="compositionally biased region" description="Basic residues" evidence="1">
    <location>
        <begin position="1029"/>
        <end position="1040"/>
    </location>
</feature>
<reference evidence="2" key="1">
    <citation type="submission" date="2023-11" db="EMBL/GenBank/DDBJ databases">
        <authorList>
            <person name="Alioto T."/>
            <person name="Alioto T."/>
            <person name="Gomez Garrido J."/>
        </authorList>
    </citation>
    <scope>NUCLEOTIDE SEQUENCE</scope>
</reference>
<keyword evidence="3" id="KW-1185">Reference proteome</keyword>
<accession>A0AAI8Z6Q5</accession>
<feature type="region of interest" description="Disordered" evidence="1">
    <location>
        <begin position="239"/>
        <end position="331"/>
    </location>
</feature>
<feature type="compositionally biased region" description="Basic and acidic residues" evidence="1">
    <location>
        <begin position="1001"/>
        <end position="1016"/>
    </location>
</feature>
<organism evidence="2 3">
    <name type="scientific">Lecanosticta acicola</name>
    <dbReference type="NCBI Taxonomy" id="111012"/>
    <lineage>
        <taxon>Eukaryota</taxon>
        <taxon>Fungi</taxon>
        <taxon>Dikarya</taxon>
        <taxon>Ascomycota</taxon>
        <taxon>Pezizomycotina</taxon>
        <taxon>Dothideomycetes</taxon>
        <taxon>Dothideomycetidae</taxon>
        <taxon>Mycosphaerellales</taxon>
        <taxon>Mycosphaerellaceae</taxon>
        <taxon>Lecanosticta</taxon>
    </lineage>
</organism>
<name>A0AAI8Z6Q5_9PEZI</name>
<feature type="region of interest" description="Disordered" evidence="1">
    <location>
        <begin position="451"/>
        <end position="517"/>
    </location>
</feature>
<dbReference type="EMBL" id="CAVMBE010000085">
    <property type="protein sequence ID" value="CAK4033386.1"/>
    <property type="molecule type" value="Genomic_DNA"/>
</dbReference>